<dbReference type="PANTHER" id="PTHR35859:SF5">
    <property type="entry name" value="ION TRANSPORT DOMAIN-CONTAINING PROTEIN"/>
    <property type="match status" value="1"/>
</dbReference>
<feature type="transmembrane region" description="Helical" evidence="1">
    <location>
        <begin position="324"/>
        <end position="352"/>
    </location>
</feature>
<feature type="transmembrane region" description="Helical" evidence="1">
    <location>
        <begin position="422"/>
        <end position="441"/>
    </location>
</feature>
<feature type="domain" description="Calcium channel YVC1-like C-terminal transmembrane" evidence="3">
    <location>
        <begin position="239"/>
        <end position="526"/>
    </location>
</feature>
<gene>
    <name evidence="4" type="ORF">CANINC_000357</name>
</gene>
<proteinExistence type="predicted"/>
<feature type="transmembrane region" description="Helical" evidence="1">
    <location>
        <begin position="475"/>
        <end position="494"/>
    </location>
</feature>
<protein>
    <recommendedName>
        <fullName evidence="6">Ion transport domain-containing protein</fullName>
    </recommendedName>
</protein>
<dbReference type="Pfam" id="PF23190">
    <property type="entry name" value="LHD_TRPY1"/>
    <property type="match status" value="1"/>
</dbReference>
<evidence type="ECO:0000259" key="3">
    <source>
        <dbReference type="Pfam" id="PF23317"/>
    </source>
</evidence>
<dbReference type="STRING" id="52247.A0A4T0X6X6"/>
<feature type="domain" description="YVC1 N-terminal linker helical" evidence="2">
    <location>
        <begin position="24"/>
        <end position="211"/>
    </location>
</feature>
<keyword evidence="1" id="KW-1133">Transmembrane helix</keyword>
<dbReference type="PANTHER" id="PTHR35859">
    <property type="entry name" value="NONSELECTIVE CATION CHANNEL PROTEIN"/>
    <property type="match status" value="1"/>
</dbReference>
<keyword evidence="5" id="KW-1185">Reference proteome</keyword>
<feature type="transmembrane region" description="Helical" evidence="1">
    <location>
        <begin position="224"/>
        <end position="243"/>
    </location>
</feature>
<feature type="transmembrane region" description="Helical" evidence="1">
    <location>
        <begin position="285"/>
        <end position="304"/>
    </location>
</feature>
<evidence type="ECO:0000259" key="2">
    <source>
        <dbReference type="Pfam" id="PF23190"/>
    </source>
</evidence>
<dbReference type="OrthoDB" id="301415at2759"/>
<evidence type="ECO:0008006" key="6">
    <source>
        <dbReference type="Google" id="ProtNLM"/>
    </source>
</evidence>
<feature type="transmembrane region" description="Helical" evidence="1">
    <location>
        <begin position="255"/>
        <end position="273"/>
    </location>
</feature>
<keyword evidence="1" id="KW-0472">Membrane</keyword>
<feature type="transmembrane region" description="Helical" evidence="1">
    <location>
        <begin position="359"/>
        <end position="378"/>
    </location>
</feature>
<evidence type="ECO:0000256" key="1">
    <source>
        <dbReference type="SAM" id="Phobius"/>
    </source>
</evidence>
<evidence type="ECO:0000313" key="4">
    <source>
        <dbReference type="EMBL" id="TID31113.1"/>
    </source>
</evidence>
<comment type="caution">
    <text evidence="4">The sequence shown here is derived from an EMBL/GenBank/DDBJ whole genome shotgun (WGS) entry which is preliminary data.</text>
</comment>
<dbReference type="AlphaFoldDB" id="A0A4T0X6X6"/>
<dbReference type="Pfam" id="PF23317">
    <property type="entry name" value="YVC1_C"/>
    <property type="match status" value="1"/>
</dbReference>
<name>A0A4T0X6X6_9ASCO</name>
<dbReference type="InterPro" id="IPR056337">
    <property type="entry name" value="LHD_YVC1"/>
</dbReference>
<sequence>MVSLPVFYDEDANEYQPVSPRQALRVAINLKKLIDTIVQLPLPDKQITWFDLKLPKEETINAILEAAGGEGNGPKSSSRRYQACLIFCLLKVSGWYSTLAEAEPADSDLYTTRGTVAEFFASTLIEREHDDKYLFLSMLCHRYSINLNDVDSDPENALELAVDTHSLIISSPGYQRCIKWLWNGWIVQSRHDPSEYVLYKKKSDTSFIAHFDPDRIKSPLYQNALEIFFAIVFLAFYTIVANLDSIPTNLTFSEIILFIFTCGFAFDEISKVYQLGTNYIHFSNVFNDILYSIIFVSFGFRFAALSNRFPSHNIDYDYTSQRFISVAAPFMWIRMFFFCDLYKFFGVIIVIINTMMKESMLFFFMLSVVIIGFLQAFIGLDQADGKRDLTYMIITNMLQTILSGPDFSSIERFAYPYGSVLYYSYNFLVTVILLNILIALFSQAYSEVVENATEEYLHQYARRVLRYIRAPDAKVFFPPFNLIEIFLMDIPLSWWLDQKIYNNICNMILLVIYFPALFLIAKYESNEAERVNYNRQLNLPDDANEENREWILDDGYDDDVNNDENYNIRLRNLQRQRDAELVEHEFAKHLNDWSSKIENLAPPMKEATDRGVSIETYEILSQISLLNDKIELILKQNAELNAAVNKLK</sequence>
<keyword evidence="1" id="KW-0812">Transmembrane</keyword>
<accession>A0A4T0X6X6</accession>
<reference evidence="4 5" key="1">
    <citation type="journal article" date="2019" name="Front. Genet.">
        <title>Whole-Genome Sequencing of the Opportunistic Yeast Pathogen Candida inconspicua Uncovers Its Hybrid Origin.</title>
        <authorList>
            <person name="Mixao V."/>
            <person name="Hansen A.P."/>
            <person name="Saus E."/>
            <person name="Boekhout T."/>
            <person name="Lass-Florl C."/>
            <person name="Gabaldon T."/>
        </authorList>
    </citation>
    <scope>NUCLEOTIDE SEQUENCE [LARGE SCALE GENOMIC DNA]</scope>
    <source>
        <strain evidence="4 5">CBS 180</strain>
    </source>
</reference>
<feature type="transmembrane region" description="Helical" evidence="1">
    <location>
        <begin position="500"/>
        <end position="520"/>
    </location>
</feature>
<dbReference type="InterPro" id="IPR052971">
    <property type="entry name" value="TRP_calcium_channel"/>
</dbReference>
<dbReference type="EMBL" id="SELW01000049">
    <property type="protein sequence ID" value="TID31113.1"/>
    <property type="molecule type" value="Genomic_DNA"/>
</dbReference>
<organism evidence="4 5">
    <name type="scientific">Pichia inconspicua</name>
    <dbReference type="NCBI Taxonomy" id="52247"/>
    <lineage>
        <taxon>Eukaryota</taxon>
        <taxon>Fungi</taxon>
        <taxon>Dikarya</taxon>
        <taxon>Ascomycota</taxon>
        <taxon>Saccharomycotina</taxon>
        <taxon>Pichiomycetes</taxon>
        <taxon>Pichiales</taxon>
        <taxon>Pichiaceae</taxon>
        <taxon>Pichia</taxon>
    </lineage>
</organism>
<dbReference type="Proteomes" id="UP000307173">
    <property type="component" value="Unassembled WGS sequence"/>
</dbReference>
<evidence type="ECO:0000313" key="5">
    <source>
        <dbReference type="Proteomes" id="UP000307173"/>
    </source>
</evidence>
<dbReference type="InterPro" id="IPR056336">
    <property type="entry name" value="YVC1_C"/>
</dbReference>